<evidence type="ECO:0000313" key="2">
    <source>
        <dbReference type="EMBL" id="MPL87230.1"/>
    </source>
</evidence>
<keyword evidence="1" id="KW-1133">Transmembrane helix</keyword>
<reference evidence="2" key="1">
    <citation type="submission" date="2019-08" db="EMBL/GenBank/DDBJ databases">
        <authorList>
            <person name="Kucharzyk K."/>
            <person name="Murdoch R.W."/>
            <person name="Higgins S."/>
            <person name="Loffler F."/>
        </authorList>
    </citation>
    <scope>NUCLEOTIDE SEQUENCE</scope>
</reference>
<protein>
    <submittedName>
        <fullName evidence="2">Uncharacterized protein</fullName>
    </submittedName>
</protein>
<accession>A0A644V7C1</accession>
<dbReference type="AlphaFoldDB" id="A0A644V7C1"/>
<organism evidence="2">
    <name type="scientific">bioreactor metagenome</name>
    <dbReference type="NCBI Taxonomy" id="1076179"/>
    <lineage>
        <taxon>unclassified sequences</taxon>
        <taxon>metagenomes</taxon>
        <taxon>ecological metagenomes</taxon>
    </lineage>
</organism>
<sequence>MKMNKNISTKTLLPIIILVLAAAGYFIYKGFFISEETILSTAGDSYVNATKLGRLVDVLNKEMVSFNTNINNQTLFEAQDFTIEIQPSQNVGRSNPFLP</sequence>
<name>A0A644V7C1_9ZZZZ</name>
<comment type="caution">
    <text evidence="2">The sequence shown here is derived from an EMBL/GenBank/DDBJ whole genome shotgun (WGS) entry which is preliminary data.</text>
</comment>
<evidence type="ECO:0000256" key="1">
    <source>
        <dbReference type="SAM" id="Phobius"/>
    </source>
</evidence>
<keyword evidence="1" id="KW-0812">Transmembrane</keyword>
<dbReference type="EMBL" id="VSSQ01000235">
    <property type="protein sequence ID" value="MPL87230.1"/>
    <property type="molecule type" value="Genomic_DNA"/>
</dbReference>
<proteinExistence type="predicted"/>
<gene>
    <name evidence="2" type="ORF">SDC9_33227</name>
</gene>
<keyword evidence="1" id="KW-0472">Membrane</keyword>
<feature type="transmembrane region" description="Helical" evidence="1">
    <location>
        <begin position="12"/>
        <end position="28"/>
    </location>
</feature>